<gene>
    <name evidence="1" type="ORF">CSKR_110814</name>
</gene>
<reference evidence="1 2" key="2">
    <citation type="journal article" date="2021" name="Genomics">
        <title>High-quality reference genome for Clonorchis sinensis.</title>
        <authorList>
            <person name="Young N.D."/>
            <person name="Stroehlein A.J."/>
            <person name="Kinkar L."/>
            <person name="Wang T."/>
            <person name="Sohn W.M."/>
            <person name="Chang B.C.H."/>
            <person name="Kaur P."/>
            <person name="Weisz D."/>
            <person name="Dudchenko O."/>
            <person name="Aiden E.L."/>
            <person name="Korhonen P.K."/>
            <person name="Gasser R.B."/>
        </authorList>
    </citation>
    <scope>NUCLEOTIDE SEQUENCE [LARGE SCALE GENOMIC DNA]</scope>
    <source>
        <strain evidence="1">Cs-k2</strain>
    </source>
</reference>
<keyword evidence="2" id="KW-1185">Reference proteome</keyword>
<dbReference type="InParanoid" id="A0A419PJ53"/>
<name>A0A419PJ53_CLOSI</name>
<sequence>MAECGVIYDEFYDSSTFELQPLLDKLKPELERTRWLAQDTVNTSFVFLLRSYDLSQREFTWYLEKLVFLVNSGIFTGGFVFQGAYTILRWCDAPRRMHTALRIAHPNSTVIDAYSACRTCRRTHAISGDTYFEDLWSWYRKRRSSSF</sequence>
<dbReference type="Proteomes" id="UP000286415">
    <property type="component" value="Unassembled WGS sequence"/>
</dbReference>
<evidence type="ECO:0000313" key="1">
    <source>
        <dbReference type="EMBL" id="KAG5442821.1"/>
    </source>
</evidence>
<accession>A0A419PJ53</accession>
<dbReference type="EMBL" id="NIRI02000056">
    <property type="protein sequence ID" value="KAG5442821.1"/>
    <property type="molecule type" value="Genomic_DNA"/>
</dbReference>
<dbReference type="AlphaFoldDB" id="A0A419PJ53"/>
<evidence type="ECO:0000313" key="2">
    <source>
        <dbReference type="Proteomes" id="UP000286415"/>
    </source>
</evidence>
<protein>
    <submittedName>
        <fullName evidence="1">Uncharacterized protein</fullName>
    </submittedName>
</protein>
<reference evidence="1 2" key="1">
    <citation type="journal article" date="2018" name="Biotechnol. Adv.">
        <title>Improved genomic resources and new bioinformatic workflow for the carcinogenic parasite Clonorchis sinensis: Biotechnological implications.</title>
        <authorList>
            <person name="Wang D."/>
            <person name="Korhonen P.K."/>
            <person name="Gasser R.B."/>
            <person name="Young N.D."/>
        </authorList>
    </citation>
    <scope>NUCLEOTIDE SEQUENCE [LARGE SCALE GENOMIC DNA]</scope>
    <source>
        <strain evidence="1">Cs-k2</strain>
    </source>
</reference>
<proteinExistence type="predicted"/>
<comment type="caution">
    <text evidence="1">The sequence shown here is derived from an EMBL/GenBank/DDBJ whole genome shotgun (WGS) entry which is preliminary data.</text>
</comment>
<dbReference type="OrthoDB" id="6282088at2759"/>
<organism evidence="1 2">
    <name type="scientific">Clonorchis sinensis</name>
    <name type="common">Chinese liver fluke</name>
    <dbReference type="NCBI Taxonomy" id="79923"/>
    <lineage>
        <taxon>Eukaryota</taxon>
        <taxon>Metazoa</taxon>
        <taxon>Spiralia</taxon>
        <taxon>Lophotrochozoa</taxon>
        <taxon>Platyhelminthes</taxon>
        <taxon>Trematoda</taxon>
        <taxon>Digenea</taxon>
        <taxon>Opisthorchiida</taxon>
        <taxon>Opisthorchiata</taxon>
        <taxon>Opisthorchiidae</taxon>
        <taxon>Clonorchis</taxon>
    </lineage>
</organism>